<protein>
    <submittedName>
        <fullName evidence="2">EAL domain-containing protein</fullName>
    </submittedName>
</protein>
<dbReference type="SUPFAM" id="SSF141868">
    <property type="entry name" value="EAL domain-like"/>
    <property type="match status" value="1"/>
</dbReference>
<comment type="caution">
    <text evidence="2">The sequence shown here is derived from an EMBL/GenBank/DDBJ whole genome shotgun (WGS) entry which is preliminary data.</text>
</comment>
<evidence type="ECO:0000313" key="2">
    <source>
        <dbReference type="EMBL" id="MCO6409672.1"/>
    </source>
</evidence>
<evidence type="ECO:0000259" key="1">
    <source>
        <dbReference type="PROSITE" id="PS50883"/>
    </source>
</evidence>
<feature type="domain" description="EAL" evidence="1">
    <location>
        <begin position="3"/>
        <end position="252"/>
    </location>
</feature>
<proteinExistence type="predicted"/>
<gene>
    <name evidence="2" type="ORF">GTW23_15935</name>
</gene>
<organism evidence="2 3">
    <name type="scientific">Hoeflea alexandrii</name>
    <dbReference type="NCBI Taxonomy" id="288436"/>
    <lineage>
        <taxon>Bacteria</taxon>
        <taxon>Pseudomonadati</taxon>
        <taxon>Pseudomonadota</taxon>
        <taxon>Alphaproteobacteria</taxon>
        <taxon>Hyphomicrobiales</taxon>
        <taxon>Rhizobiaceae</taxon>
        <taxon>Hoeflea</taxon>
    </lineage>
</organism>
<name>A0ABT1CU05_9HYPH</name>
<dbReference type="Gene3D" id="3.20.20.450">
    <property type="entry name" value="EAL domain"/>
    <property type="match status" value="1"/>
</dbReference>
<dbReference type="InterPro" id="IPR035919">
    <property type="entry name" value="EAL_sf"/>
</dbReference>
<keyword evidence="3" id="KW-1185">Reference proteome</keyword>
<reference evidence="2 3" key="1">
    <citation type="submission" date="2020-01" db="EMBL/GenBank/DDBJ databases">
        <title>Genomes of bacteria type strains.</title>
        <authorList>
            <person name="Chen J."/>
            <person name="Zhu S."/>
            <person name="Yang J."/>
        </authorList>
    </citation>
    <scope>NUCLEOTIDE SEQUENCE [LARGE SCALE GENOMIC DNA]</scope>
    <source>
        <strain evidence="2 3">DSM 16655</strain>
    </source>
</reference>
<dbReference type="PANTHER" id="PTHR33121">
    <property type="entry name" value="CYCLIC DI-GMP PHOSPHODIESTERASE PDEF"/>
    <property type="match status" value="1"/>
</dbReference>
<sequence>MTDRKTCEGCRNGAKFAADITMAFQPILDVRNKRMFAYEALLRGAEGEGAGVLLSQVTDANRYAFDQKCRVTAIELATALDLAEHDAYLSINFLPNAVYEPKACIKLTLETAMRTGFPVERIMFEFTESERVDTAHLLNILHAYRNLGFKTAIDDFGAGYAGLDLLSKFQPDVVKLDMGLIRDIDGSPVKATMLRHNVHMLHDLGIEVVCEGVETQAEFDVLHDLGVDLMQGYFFAKPAIASLPEPHWPARSALPVSEAQRSDLDLAV</sequence>
<dbReference type="PROSITE" id="PS50883">
    <property type="entry name" value="EAL"/>
    <property type="match status" value="1"/>
</dbReference>
<dbReference type="CDD" id="cd01948">
    <property type="entry name" value="EAL"/>
    <property type="match status" value="1"/>
</dbReference>
<dbReference type="SMART" id="SM00052">
    <property type="entry name" value="EAL"/>
    <property type="match status" value="1"/>
</dbReference>
<dbReference type="Proteomes" id="UP001320715">
    <property type="component" value="Unassembled WGS sequence"/>
</dbReference>
<accession>A0ABT1CU05</accession>
<dbReference type="InterPro" id="IPR001633">
    <property type="entry name" value="EAL_dom"/>
</dbReference>
<evidence type="ECO:0000313" key="3">
    <source>
        <dbReference type="Proteomes" id="UP001320715"/>
    </source>
</evidence>
<dbReference type="Pfam" id="PF00563">
    <property type="entry name" value="EAL"/>
    <property type="match status" value="1"/>
</dbReference>
<dbReference type="InterPro" id="IPR050706">
    <property type="entry name" value="Cyclic-di-GMP_PDE-like"/>
</dbReference>
<dbReference type="EMBL" id="JAAAML010000003">
    <property type="protein sequence ID" value="MCO6409672.1"/>
    <property type="molecule type" value="Genomic_DNA"/>
</dbReference>
<dbReference type="PANTHER" id="PTHR33121:SF15">
    <property type="entry name" value="BLUE LIGHT- AND TEMPERATURE-REGULATED ANTIREPRESSOR BLUF"/>
    <property type="match status" value="1"/>
</dbReference>